<evidence type="ECO:0000256" key="12">
    <source>
        <dbReference type="ARBA" id="ARBA00023136"/>
    </source>
</evidence>
<dbReference type="EMBL" id="JAVRBK010000003">
    <property type="protein sequence ID" value="KAK5646378.1"/>
    <property type="molecule type" value="Genomic_DNA"/>
</dbReference>
<dbReference type="GO" id="GO:0004497">
    <property type="term" value="F:monooxygenase activity"/>
    <property type="evidence" value="ECO:0007669"/>
    <property type="project" value="UniProtKB-KW"/>
</dbReference>
<dbReference type="PRINTS" id="PR00463">
    <property type="entry name" value="EP450I"/>
</dbReference>
<evidence type="ECO:0000256" key="2">
    <source>
        <dbReference type="ARBA" id="ARBA00004174"/>
    </source>
</evidence>
<comment type="caution">
    <text evidence="15">The sequence shown here is derived from an EMBL/GenBank/DDBJ whole genome shotgun (WGS) entry which is preliminary data.</text>
</comment>
<evidence type="ECO:0000256" key="9">
    <source>
        <dbReference type="ARBA" id="ARBA00023002"/>
    </source>
</evidence>
<keyword evidence="11 14" id="KW-0503">Monooxygenase</keyword>
<dbReference type="GO" id="GO:0020037">
    <property type="term" value="F:heme binding"/>
    <property type="evidence" value="ECO:0007669"/>
    <property type="project" value="InterPro"/>
</dbReference>
<dbReference type="GO" id="GO:0005506">
    <property type="term" value="F:iron ion binding"/>
    <property type="evidence" value="ECO:0007669"/>
    <property type="project" value="InterPro"/>
</dbReference>
<keyword evidence="7" id="KW-0256">Endoplasmic reticulum</keyword>
<sequence>MAYFVCVVVLTLLFLATAFIQWSFTYWKRRNVTYLPPKFPFGNYENTFARKYSFGEWAKNLYDEFKNREIKHAGLYILLTPVYFLIDPQYIKNIMQNDFGYFINRGSYINEKGDPLSAHLFNLGGEPWRNMRTKLTPTFTSGKMKMMFNTVLQCTIPMQEMMTRECLDKKPIMIKEVTARFTTDVIGSCAFGLDCNSFKNENSPFRNLGRNAFEKKSKWYRFRRGLVTICPTITKTLAITFLSKESTRFFINVVKDTVKHRTENNIQRNDMLQILIELEKSCLNNGKPSLTVEQMAAQAFVFFGAGYETTSTVTTLCLYELAKNEDIQNKVREEIESVLRKYDGQISYDSLIDMKYMHQVIQETLRLYPSLTTLTRECIKNYSVPGTNVVIEKNTLVLIPVLGLHKDPTYFKDPDKFDPDRFSAENIQKIQPFTYIPFGEGPRMCIGLRFGMMVIKVGLTCLLKDFSFFTNSKTKPPGSNKYTFISIPEDPVWLDVKKIT</sequence>
<evidence type="ECO:0000256" key="13">
    <source>
        <dbReference type="PIRSR" id="PIRSR602401-1"/>
    </source>
</evidence>
<comment type="similarity">
    <text evidence="4 14">Belongs to the cytochrome P450 family.</text>
</comment>
<dbReference type="AlphaFoldDB" id="A0AAN7VIE6"/>
<comment type="cofactor">
    <cofactor evidence="1 13">
        <name>heme</name>
        <dbReference type="ChEBI" id="CHEBI:30413"/>
    </cofactor>
</comment>
<evidence type="ECO:0000256" key="1">
    <source>
        <dbReference type="ARBA" id="ARBA00001971"/>
    </source>
</evidence>
<evidence type="ECO:0000256" key="3">
    <source>
        <dbReference type="ARBA" id="ARBA00004406"/>
    </source>
</evidence>
<evidence type="ECO:0000256" key="6">
    <source>
        <dbReference type="ARBA" id="ARBA00022723"/>
    </source>
</evidence>
<dbReference type="GO" id="GO:0016705">
    <property type="term" value="F:oxidoreductase activity, acting on paired donors, with incorporation or reduction of molecular oxygen"/>
    <property type="evidence" value="ECO:0007669"/>
    <property type="project" value="InterPro"/>
</dbReference>
<dbReference type="Gene3D" id="1.10.630.10">
    <property type="entry name" value="Cytochrome P450"/>
    <property type="match status" value="1"/>
</dbReference>
<dbReference type="InterPro" id="IPR001128">
    <property type="entry name" value="Cyt_P450"/>
</dbReference>
<name>A0AAN7VIE6_9COLE</name>
<dbReference type="InterPro" id="IPR050476">
    <property type="entry name" value="Insect_CytP450_Detox"/>
</dbReference>
<dbReference type="Pfam" id="PF00067">
    <property type="entry name" value="p450"/>
    <property type="match status" value="1"/>
</dbReference>
<dbReference type="PRINTS" id="PR00385">
    <property type="entry name" value="P450"/>
</dbReference>
<evidence type="ECO:0000313" key="15">
    <source>
        <dbReference type="EMBL" id="KAK5646378.1"/>
    </source>
</evidence>
<evidence type="ECO:0000256" key="7">
    <source>
        <dbReference type="ARBA" id="ARBA00022824"/>
    </source>
</evidence>
<proteinExistence type="inferred from homology"/>
<dbReference type="InterPro" id="IPR017972">
    <property type="entry name" value="Cyt_P450_CS"/>
</dbReference>
<comment type="subcellular location">
    <subcellularLocation>
        <location evidence="3">Endoplasmic reticulum membrane</location>
        <topology evidence="3">Peripheral membrane protein</topology>
    </subcellularLocation>
    <subcellularLocation>
        <location evidence="2">Microsome membrane</location>
        <topology evidence="2">Peripheral membrane protein</topology>
    </subcellularLocation>
</comment>
<dbReference type="GO" id="GO:0005789">
    <property type="term" value="C:endoplasmic reticulum membrane"/>
    <property type="evidence" value="ECO:0007669"/>
    <property type="project" value="UniProtKB-SubCell"/>
</dbReference>
<evidence type="ECO:0000256" key="5">
    <source>
        <dbReference type="ARBA" id="ARBA00022617"/>
    </source>
</evidence>
<dbReference type="PANTHER" id="PTHR24292">
    <property type="entry name" value="CYTOCHROME P450"/>
    <property type="match status" value="1"/>
</dbReference>
<keyword evidence="16" id="KW-1185">Reference proteome</keyword>
<feature type="binding site" description="axial binding residue" evidence="13">
    <location>
        <position position="445"/>
    </location>
    <ligand>
        <name>heme</name>
        <dbReference type="ChEBI" id="CHEBI:30413"/>
    </ligand>
    <ligandPart>
        <name>Fe</name>
        <dbReference type="ChEBI" id="CHEBI:18248"/>
    </ligandPart>
</feature>
<dbReference type="InterPro" id="IPR036396">
    <property type="entry name" value="Cyt_P450_sf"/>
</dbReference>
<accession>A0AAN7VIE6</accession>
<keyword evidence="8" id="KW-0492">Microsome</keyword>
<dbReference type="FunFam" id="1.10.630.10:FF:000042">
    <property type="entry name" value="Cytochrome P450"/>
    <property type="match status" value="1"/>
</dbReference>
<keyword evidence="10 13" id="KW-0408">Iron</keyword>
<keyword evidence="12" id="KW-0472">Membrane</keyword>
<evidence type="ECO:0000256" key="14">
    <source>
        <dbReference type="RuleBase" id="RU000461"/>
    </source>
</evidence>
<organism evidence="15 16">
    <name type="scientific">Pyrocoelia pectoralis</name>
    <dbReference type="NCBI Taxonomy" id="417401"/>
    <lineage>
        <taxon>Eukaryota</taxon>
        <taxon>Metazoa</taxon>
        <taxon>Ecdysozoa</taxon>
        <taxon>Arthropoda</taxon>
        <taxon>Hexapoda</taxon>
        <taxon>Insecta</taxon>
        <taxon>Pterygota</taxon>
        <taxon>Neoptera</taxon>
        <taxon>Endopterygota</taxon>
        <taxon>Coleoptera</taxon>
        <taxon>Polyphaga</taxon>
        <taxon>Elateriformia</taxon>
        <taxon>Elateroidea</taxon>
        <taxon>Lampyridae</taxon>
        <taxon>Lampyrinae</taxon>
        <taxon>Pyrocoelia</taxon>
    </lineage>
</organism>
<evidence type="ECO:0000256" key="4">
    <source>
        <dbReference type="ARBA" id="ARBA00010617"/>
    </source>
</evidence>
<gene>
    <name evidence="15" type="ORF">RI129_004842</name>
</gene>
<protein>
    <recommendedName>
        <fullName evidence="17">Cytochrome P450</fullName>
    </recommendedName>
</protein>
<keyword evidence="5 13" id="KW-0349">Heme</keyword>
<evidence type="ECO:0000256" key="8">
    <source>
        <dbReference type="ARBA" id="ARBA00022848"/>
    </source>
</evidence>
<dbReference type="SUPFAM" id="SSF48264">
    <property type="entry name" value="Cytochrome P450"/>
    <property type="match status" value="1"/>
</dbReference>
<dbReference type="InterPro" id="IPR002401">
    <property type="entry name" value="Cyt_P450_E_grp-I"/>
</dbReference>
<dbReference type="CDD" id="cd11056">
    <property type="entry name" value="CYP6-like"/>
    <property type="match status" value="1"/>
</dbReference>
<dbReference type="PANTHER" id="PTHR24292:SF100">
    <property type="entry name" value="CYTOCHROME P450 6A16, ISOFORM B-RELATED"/>
    <property type="match status" value="1"/>
</dbReference>
<evidence type="ECO:0000256" key="11">
    <source>
        <dbReference type="ARBA" id="ARBA00023033"/>
    </source>
</evidence>
<evidence type="ECO:0000256" key="10">
    <source>
        <dbReference type="ARBA" id="ARBA00023004"/>
    </source>
</evidence>
<evidence type="ECO:0000313" key="16">
    <source>
        <dbReference type="Proteomes" id="UP001329430"/>
    </source>
</evidence>
<dbReference type="PROSITE" id="PS00086">
    <property type="entry name" value="CYTOCHROME_P450"/>
    <property type="match status" value="1"/>
</dbReference>
<evidence type="ECO:0008006" key="17">
    <source>
        <dbReference type="Google" id="ProtNLM"/>
    </source>
</evidence>
<reference evidence="15 16" key="1">
    <citation type="journal article" date="2024" name="Insects">
        <title>An Improved Chromosome-Level Genome Assembly of the Firefly Pyrocoelia pectoralis.</title>
        <authorList>
            <person name="Fu X."/>
            <person name="Meyer-Rochow V.B."/>
            <person name="Ballantyne L."/>
            <person name="Zhu X."/>
        </authorList>
    </citation>
    <scope>NUCLEOTIDE SEQUENCE [LARGE SCALE GENOMIC DNA]</scope>
    <source>
        <strain evidence="15">XCY_ONT2</strain>
    </source>
</reference>
<keyword evidence="9 14" id="KW-0560">Oxidoreductase</keyword>
<keyword evidence="6 13" id="KW-0479">Metal-binding</keyword>
<dbReference type="Proteomes" id="UP001329430">
    <property type="component" value="Chromosome 3"/>
</dbReference>